<reference evidence="2 3" key="1">
    <citation type="submission" date="2016-10" db="EMBL/GenBank/DDBJ databases">
        <authorList>
            <person name="de Groot N.N."/>
        </authorList>
    </citation>
    <scope>NUCLEOTIDE SEQUENCE [LARGE SCALE GENOMIC DNA]</scope>
    <source>
        <strain evidence="2 3">DSM 3756</strain>
    </source>
</reference>
<dbReference type="RefSeq" id="WP_160163019.1">
    <property type="nucleotide sequence ID" value="NZ_FNOF01000023.1"/>
</dbReference>
<organism evidence="2 3">
    <name type="scientific">Haloarcula vallismortis</name>
    <name type="common">Halobacterium vallismortis</name>
    <dbReference type="NCBI Taxonomy" id="28442"/>
    <lineage>
        <taxon>Archaea</taxon>
        <taxon>Methanobacteriati</taxon>
        <taxon>Methanobacteriota</taxon>
        <taxon>Stenosarchaea group</taxon>
        <taxon>Halobacteria</taxon>
        <taxon>Halobacteriales</taxon>
        <taxon>Haloarculaceae</taxon>
        <taxon>Haloarcula</taxon>
    </lineage>
</organism>
<name>A0A1H3ABA6_HALVA</name>
<feature type="region of interest" description="Disordered" evidence="1">
    <location>
        <begin position="24"/>
        <end position="52"/>
    </location>
</feature>
<evidence type="ECO:0000256" key="1">
    <source>
        <dbReference type="SAM" id="MobiDB-lite"/>
    </source>
</evidence>
<protein>
    <submittedName>
        <fullName evidence="2">Uncharacterized protein</fullName>
    </submittedName>
</protein>
<evidence type="ECO:0000313" key="3">
    <source>
        <dbReference type="Proteomes" id="UP000182573"/>
    </source>
</evidence>
<dbReference type="EMBL" id="FNOF01000023">
    <property type="protein sequence ID" value="SDX27012.1"/>
    <property type="molecule type" value="Genomic_DNA"/>
</dbReference>
<proteinExistence type="predicted"/>
<dbReference type="Proteomes" id="UP000182573">
    <property type="component" value="Unassembled WGS sequence"/>
</dbReference>
<dbReference type="STRING" id="28442.SAMN05443574_12331"/>
<gene>
    <name evidence="2" type="ORF">SAMN05443574_12331</name>
</gene>
<dbReference type="AlphaFoldDB" id="A0A1H3ABA6"/>
<sequence length="52" mass="5632">MPTDDEPSLNADEIVDEILPDDVDDPMAAVAQKSDSPDENTGIDTKLEKTDD</sequence>
<evidence type="ECO:0000313" key="2">
    <source>
        <dbReference type="EMBL" id="SDX27012.1"/>
    </source>
</evidence>
<accession>A0A1H3ABA6</accession>